<accession>A0A414AR72</accession>
<dbReference type="AlphaFoldDB" id="A0A414AR72"/>
<organism evidence="2 3">
    <name type="scientific">Enterocloster bolteae</name>
    <dbReference type="NCBI Taxonomy" id="208479"/>
    <lineage>
        <taxon>Bacteria</taxon>
        <taxon>Bacillati</taxon>
        <taxon>Bacillota</taxon>
        <taxon>Clostridia</taxon>
        <taxon>Lachnospirales</taxon>
        <taxon>Lachnospiraceae</taxon>
        <taxon>Enterocloster</taxon>
    </lineage>
</organism>
<dbReference type="Proteomes" id="UP000283975">
    <property type="component" value="Unassembled WGS sequence"/>
</dbReference>
<evidence type="ECO:0000313" key="2">
    <source>
        <dbReference type="EMBL" id="RHC53500.1"/>
    </source>
</evidence>
<gene>
    <name evidence="2" type="ORF">DW839_21960</name>
    <name evidence="1" type="ORF">DWW02_01195</name>
</gene>
<name>A0A414AR72_9FIRM</name>
<dbReference type="Proteomes" id="UP000284543">
    <property type="component" value="Unassembled WGS sequence"/>
</dbReference>
<dbReference type="RefSeq" id="WP_002566115.1">
    <property type="nucleotide sequence ID" value="NZ_CABKUK010000005.1"/>
</dbReference>
<comment type="caution">
    <text evidence="2">The sequence shown here is derived from an EMBL/GenBank/DDBJ whole genome shotgun (WGS) entry which is preliminary data.</text>
</comment>
<proteinExistence type="predicted"/>
<sequence>MIQAQAHINQLPNGDFELTACSYLSTTGANVDLMRGASRIKLDIANNSTMAMAEDFVREMVKKSLEGPDKGQPMLIEF</sequence>
<protein>
    <submittedName>
        <fullName evidence="2">Uncharacterized protein</fullName>
    </submittedName>
</protein>
<evidence type="ECO:0000313" key="3">
    <source>
        <dbReference type="Proteomes" id="UP000283975"/>
    </source>
</evidence>
<evidence type="ECO:0000313" key="1">
    <source>
        <dbReference type="EMBL" id="RGV78384.1"/>
    </source>
</evidence>
<evidence type="ECO:0000313" key="4">
    <source>
        <dbReference type="Proteomes" id="UP000284543"/>
    </source>
</evidence>
<dbReference type="EMBL" id="QSHZ01000027">
    <property type="protein sequence ID" value="RHC53500.1"/>
    <property type="molecule type" value="Genomic_DNA"/>
</dbReference>
<dbReference type="KEGG" id="cbol:CGC65_02755"/>
<reference evidence="3 4" key="1">
    <citation type="submission" date="2018-08" db="EMBL/GenBank/DDBJ databases">
        <title>A genome reference for cultivated species of the human gut microbiota.</title>
        <authorList>
            <person name="Zou Y."/>
            <person name="Xue W."/>
            <person name="Luo G."/>
        </authorList>
    </citation>
    <scope>NUCLEOTIDE SEQUENCE [LARGE SCALE GENOMIC DNA]</scope>
    <source>
        <strain evidence="1 4">AF14-18</strain>
        <strain evidence="2 3">AM35-14</strain>
    </source>
</reference>
<dbReference type="EMBL" id="QRZM01000001">
    <property type="protein sequence ID" value="RGV78384.1"/>
    <property type="molecule type" value="Genomic_DNA"/>
</dbReference>